<dbReference type="AlphaFoldDB" id="A0A147EH62"/>
<accession>A0A147EH62</accession>
<protein>
    <submittedName>
        <fullName evidence="2">Uncharacterized protein</fullName>
    </submittedName>
</protein>
<evidence type="ECO:0000256" key="1">
    <source>
        <dbReference type="SAM" id="MobiDB-lite"/>
    </source>
</evidence>
<dbReference type="OrthoDB" id="4991478at2"/>
<reference evidence="2 3" key="1">
    <citation type="journal article" date="2016" name="Front. Microbiol.">
        <title>Genomic Resource of Rice Seed Associated Bacteria.</title>
        <authorList>
            <person name="Midha S."/>
            <person name="Bansal K."/>
            <person name="Sharma S."/>
            <person name="Kumar N."/>
            <person name="Patil P.P."/>
            <person name="Chaudhry V."/>
            <person name="Patil P.B."/>
        </authorList>
    </citation>
    <scope>NUCLEOTIDE SEQUENCE [LARGE SCALE GENOMIC DNA]</scope>
    <source>
        <strain evidence="2 3">NS354</strain>
    </source>
</reference>
<evidence type="ECO:0000313" key="3">
    <source>
        <dbReference type="Proteomes" id="UP000070810"/>
    </source>
</evidence>
<keyword evidence="3" id="KW-1185">Reference proteome</keyword>
<dbReference type="EMBL" id="LDRK01000080">
    <property type="protein sequence ID" value="KTR83712.1"/>
    <property type="molecule type" value="Genomic_DNA"/>
</dbReference>
<organism evidence="2 3">
    <name type="scientific">Leucobacter chromiiresistens</name>
    <dbReference type="NCBI Taxonomy" id="1079994"/>
    <lineage>
        <taxon>Bacteria</taxon>
        <taxon>Bacillati</taxon>
        <taxon>Actinomycetota</taxon>
        <taxon>Actinomycetes</taxon>
        <taxon>Micrococcales</taxon>
        <taxon>Microbacteriaceae</taxon>
        <taxon>Leucobacter</taxon>
    </lineage>
</organism>
<feature type="region of interest" description="Disordered" evidence="1">
    <location>
        <begin position="104"/>
        <end position="129"/>
    </location>
</feature>
<comment type="caution">
    <text evidence="2">The sequence shown here is derived from an EMBL/GenBank/DDBJ whole genome shotgun (WGS) entry which is preliminary data.</text>
</comment>
<dbReference type="PATRIC" id="fig|1079994.3.peg.2356"/>
<proteinExistence type="predicted"/>
<sequence>MSEKRISLADGFEDLLGTLRGLAGECPSAGEMTRVDGSESGLGRRFYRGLIQSGEAIAEKIAKLDAQLAEVQSNMTAAIADQRETDAAIAEDLQRMLADLEGMHTDVSGEGTAAPGKAAPGETPKSRKY</sequence>
<name>A0A147EH62_9MICO</name>
<evidence type="ECO:0000313" key="2">
    <source>
        <dbReference type="EMBL" id="KTR83712.1"/>
    </source>
</evidence>
<gene>
    <name evidence="2" type="ORF">NS354_10255</name>
</gene>
<dbReference type="Proteomes" id="UP000070810">
    <property type="component" value="Unassembled WGS sequence"/>
</dbReference>
<dbReference type="RefSeq" id="WP_058594399.1">
    <property type="nucleotide sequence ID" value="NZ_LDRK01000080.1"/>
</dbReference>